<dbReference type="GO" id="GO:0000266">
    <property type="term" value="P:mitochondrial fission"/>
    <property type="evidence" value="ECO:0007669"/>
    <property type="project" value="TreeGrafter"/>
</dbReference>
<keyword evidence="4" id="KW-0472">Membrane</keyword>
<protein>
    <recommendedName>
        <fullName evidence="2">Mitochondrial fission process protein 1</fullName>
    </recommendedName>
    <alternativeName>
        <fullName evidence="3">Mitochondrial 18 kDa protein</fullName>
    </alternativeName>
</protein>
<dbReference type="PANTHER" id="PTHR11001">
    <property type="entry name" value="MITOCHONDRIAL FISSION PROCESS PROTEIN 1"/>
    <property type="match status" value="1"/>
</dbReference>
<reference evidence="5" key="2">
    <citation type="submission" date="2017-10" db="EMBL/GenBank/DDBJ databases">
        <title>Ladona fulva Genome sequencing and assembly.</title>
        <authorList>
            <person name="Murali S."/>
            <person name="Richards S."/>
            <person name="Bandaranaike D."/>
            <person name="Bellair M."/>
            <person name="Blankenburg K."/>
            <person name="Chao H."/>
            <person name="Dinh H."/>
            <person name="Doddapaneni H."/>
            <person name="Dugan-Rocha S."/>
            <person name="Elkadiri S."/>
            <person name="Gnanaolivu R."/>
            <person name="Hernandez B."/>
            <person name="Skinner E."/>
            <person name="Javaid M."/>
            <person name="Lee S."/>
            <person name="Li M."/>
            <person name="Ming W."/>
            <person name="Munidasa M."/>
            <person name="Muniz J."/>
            <person name="Nguyen L."/>
            <person name="Hughes D."/>
            <person name="Osuji N."/>
            <person name="Pu L.-L."/>
            <person name="Puazo M."/>
            <person name="Qu C."/>
            <person name="Quiroz J."/>
            <person name="Raj R."/>
            <person name="Weissenberger G."/>
            <person name="Xin Y."/>
            <person name="Zou X."/>
            <person name="Han Y."/>
            <person name="Worley K."/>
            <person name="Muzny D."/>
            <person name="Gibbs R."/>
        </authorList>
    </citation>
    <scope>NUCLEOTIDE SEQUENCE</scope>
    <source>
        <strain evidence="5">Sampled in the wild</strain>
    </source>
</reference>
<dbReference type="InterPro" id="IPR019560">
    <property type="entry name" value="Mitochondrial_18_kDa_protein"/>
</dbReference>
<feature type="transmembrane region" description="Helical" evidence="4">
    <location>
        <begin position="120"/>
        <end position="138"/>
    </location>
</feature>
<accession>A0A8K0PCD5</accession>
<evidence type="ECO:0000256" key="3">
    <source>
        <dbReference type="ARBA" id="ARBA00029631"/>
    </source>
</evidence>
<gene>
    <name evidence="5" type="ORF">J437_LFUL013896</name>
</gene>
<comment type="caution">
    <text evidence="5">The sequence shown here is derived from an EMBL/GenBank/DDBJ whole genome shotgun (WGS) entry which is preliminary data.</text>
</comment>
<feature type="transmembrane region" description="Helical" evidence="4">
    <location>
        <begin position="82"/>
        <end position="108"/>
    </location>
</feature>
<dbReference type="Pfam" id="PF10558">
    <property type="entry name" value="MTP18"/>
    <property type="match status" value="1"/>
</dbReference>
<keyword evidence="6" id="KW-1185">Reference proteome</keyword>
<dbReference type="PANTHER" id="PTHR11001:SF2">
    <property type="entry name" value="MITOCHONDRIAL FISSION PROCESS PROTEIN 1"/>
    <property type="match status" value="1"/>
</dbReference>
<evidence type="ECO:0000313" key="6">
    <source>
        <dbReference type="Proteomes" id="UP000792457"/>
    </source>
</evidence>
<dbReference type="EMBL" id="KZ309798">
    <property type="protein sequence ID" value="KAG8239673.1"/>
    <property type="molecule type" value="Genomic_DNA"/>
</dbReference>
<name>A0A8K0PCD5_LADFU</name>
<dbReference type="AlphaFoldDB" id="A0A8K0PCD5"/>
<evidence type="ECO:0000256" key="1">
    <source>
        <dbReference type="ARBA" id="ARBA00009224"/>
    </source>
</evidence>
<dbReference type="GO" id="GO:0005739">
    <property type="term" value="C:mitochondrion"/>
    <property type="evidence" value="ECO:0007669"/>
    <property type="project" value="TreeGrafter"/>
</dbReference>
<evidence type="ECO:0000256" key="4">
    <source>
        <dbReference type="SAM" id="Phobius"/>
    </source>
</evidence>
<dbReference type="Proteomes" id="UP000792457">
    <property type="component" value="Unassembled WGS sequence"/>
</dbReference>
<organism evidence="5 6">
    <name type="scientific">Ladona fulva</name>
    <name type="common">Scarce chaser dragonfly</name>
    <name type="synonym">Libellula fulva</name>
    <dbReference type="NCBI Taxonomy" id="123851"/>
    <lineage>
        <taxon>Eukaryota</taxon>
        <taxon>Metazoa</taxon>
        <taxon>Ecdysozoa</taxon>
        <taxon>Arthropoda</taxon>
        <taxon>Hexapoda</taxon>
        <taxon>Insecta</taxon>
        <taxon>Pterygota</taxon>
        <taxon>Palaeoptera</taxon>
        <taxon>Odonata</taxon>
        <taxon>Epiprocta</taxon>
        <taxon>Anisoptera</taxon>
        <taxon>Libelluloidea</taxon>
        <taxon>Libellulidae</taxon>
        <taxon>Ladona</taxon>
    </lineage>
</organism>
<proteinExistence type="inferred from homology"/>
<comment type="similarity">
    <text evidence="1">Belongs to the MTFP1 family.</text>
</comment>
<evidence type="ECO:0000256" key="2">
    <source>
        <dbReference type="ARBA" id="ARBA00017835"/>
    </source>
</evidence>
<evidence type="ECO:0000313" key="5">
    <source>
        <dbReference type="EMBL" id="KAG8239673.1"/>
    </source>
</evidence>
<sequence>MSSNSEVDIFRDTPVRLLGYANEVGEAFRPLIKKIWVHASYGVASSYVAADTFHKAALAYKEPFKNDNERRIQVMKVSVDTLLWQALASVIVPGFTINRVCAGTLFALRKSTKLPKNTRKWTATIVGLLCIPFIVSPIDNGIHLLMDKTVRKWLNIDNKQKHSGTE</sequence>
<reference evidence="5" key="1">
    <citation type="submission" date="2013-04" db="EMBL/GenBank/DDBJ databases">
        <authorList>
            <person name="Qu J."/>
            <person name="Murali S.C."/>
            <person name="Bandaranaike D."/>
            <person name="Bellair M."/>
            <person name="Blankenburg K."/>
            <person name="Chao H."/>
            <person name="Dinh H."/>
            <person name="Doddapaneni H."/>
            <person name="Downs B."/>
            <person name="Dugan-Rocha S."/>
            <person name="Elkadiri S."/>
            <person name="Gnanaolivu R.D."/>
            <person name="Hernandez B."/>
            <person name="Javaid M."/>
            <person name="Jayaseelan J.C."/>
            <person name="Lee S."/>
            <person name="Li M."/>
            <person name="Ming W."/>
            <person name="Munidasa M."/>
            <person name="Muniz J."/>
            <person name="Nguyen L."/>
            <person name="Ongeri F."/>
            <person name="Osuji N."/>
            <person name="Pu L.-L."/>
            <person name="Puazo M."/>
            <person name="Qu C."/>
            <person name="Quiroz J."/>
            <person name="Raj R."/>
            <person name="Weissenberger G."/>
            <person name="Xin Y."/>
            <person name="Zou X."/>
            <person name="Han Y."/>
            <person name="Richards S."/>
            <person name="Worley K."/>
            <person name="Muzny D."/>
            <person name="Gibbs R."/>
        </authorList>
    </citation>
    <scope>NUCLEOTIDE SEQUENCE</scope>
    <source>
        <strain evidence="5">Sampled in the wild</strain>
    </source>
</reference>
<keyword evidence="4" id="KW-1133">Transmembrane helix</keyword>
<keyword evidence="4" id="KW-0812">Transmembrane</keyword>
<dbReference type="OrthoDB" id="424969at2759"/>